<dbReference type="RefSeq" id="XP_026275256.1">
    <property type="nucleotide sequence ID" value="XM_026419471.2"/>
</dbReference>
<feature type="compositionally biased region" description="Polar residues" evidence="2">
    <location>
        <begin position="69"/>
        <end position="87"/>
    </location>
</feature>
<dbReference type="AlphaFoldDB" id="A0A6J1S970"/>
<dbReference type="GeneID" id="113204315"/>
<dbReference type="InterPro" id="IPR011992">
    <property type="entry name" value="EF-hand-dom_pair"/>
</dbReference>
<organism evidence="3 4">
    <name type="scientific">Frankliniella occidentalis</name>
    <name type="common">Western flower thrips</name>
    <name type="synonym">Euthrips occidentalis</name>
    <dbReference type="NCBI Taxonomy" id="133901"/>
    <lineage>
        <taxon>Eukaryota</taxon>
        <taxon>Metazoa</taxon>
        <taxon>Ecdysozoa</taxon>
        <taxon>Arthropoda</taxon>
        <taxon>Hexapoda</taxon>
        <taxon>Insecta</taxon>
        <taxon>Pterygota</taxon>
        <taxon>Neoptera</taxon>
        <taxon>Paraneoptera</taxon>
        <taxon>Thysanoptera</taxon>
        <taxon>Terebrantia</taxon>
        <taxon>Thripoidea</taxon>
        <taxon>Thripidae</taxon>
        <taxon>Frankliniella</taxon>
    </lineage>
</organism>
<accession>A0A6J1S970</accession>
<evidence type="ECO:0000256" key="2">
    <source>
        <dbReference type="SAM" id="MobiDB-lite"/>
    </source>
</evidence>
<keyword evidence="3" id="KW-1185">Reference proteome</keyword>
<dbReference type="KEGG" id="foc:113204315"/>
<name>A0A6J1S970_FRAOC</name>
<gene>
    <name evidence="4" type="primary">LOC113204315</name>
</gene>
<evidence type="ECO:0000256" key="1">
    <source>
        <dbReference type="ARBA" id="ARBA00022837"/>
    </source>
</evidence>
<dbReference type="OrthoDB" id="6041230at2759"/>
<feature type="compositionally biased region" description="Basic and acidic residues" evidence="2">
    <location>
        <begin position="92"/>
        <end position="107"/>
    </location>
</feature>
<feature type="region of interest" description="Disordered" evidence="2">
    <location>
        <begin position="291"/>
        <end position="310"/>
    </location>
</feature>
<proteinExistence type="predicted"/>
<reference evidence="4" key="1">
    <citation type="submission" date="2025-08" db="UniProtKB">
        <authorList>
            <consortium name="RefSeq"/>
        </authorList>
    </citation>
    <scope>IDENTIFICATION</scope>
    <source>
        <tissue evidence="4">Whole organism</tissue>
    </source>
</reference>
<dbReference type="Proteomes" id="UP000504606">
    <property type="component" value="Unplaced"/>
</dbReference>
<feature type="region of interest" description="Disordered" evidence="2">
    <location>
        <begin position="160"/>
        <end position="192"/>
    </location>
</feature>
<dbReference type="PROSITE" id="PS00018">
    <property type="entry name" value="EF_HAND_1"/>
    <property type="match status" value="1"/>
</dbReference>
<feature type="compositionally biased region" description="Gly residues" evidence="2">
    <location>
        <begin position="113"/>
        <end position="126"/>
    </location>
</feature>
<sequence length="476" mass="51932">MENGVHHHGGAAPGASLVTKALNKRADSVRDLKPGDANKGDAKAEAKHEAKHKKGKENKKESSAGLPPQLTQPASTQPRGSTSSCASAVSADKQDGANKEVKFRDPESSGGDEASGGDGCAAGAGAPGSPKVPHKFISNWKHACDKTRDRTRDLLKRWRTAPEGLEHGAAAARMASGSGAGQPDGAAPHGQGGWSVHVWATWVKRLPSEEEGFLNQEVENSAALLSPVQREKLSQFFAHLFDGDRDDIVSRQDFENLSERLRHFADWSDNSSEYHILREVEHNFISTFLEPERRDDDSGTSPASWGPEDGVVVCPTGERERVCSLDQWLSRWGSILDKAKTFNELPVWLQYFPRVMFHVINKSGTGVVSRDELSAFYSSVLGLGAQRVGEVLDSAYKAMTANGDHPLCFPAYRWCYANFLLGRHRNGPGQYLFGPGEAADVRSCPFPVDYSALNTAPEELEQYSPDRKSNRRSVVV</sequence>
<dbReference type="Gene3D" id="1.10.238.10">
    <property type="entry name" value="EF-hand"/>
    <property type="match status" value="1"/>
</dbReference>
<feature type="compositionally biased region" description="Basic and acidic residues" evidence="2">
    <location>
        <begin position="24"/>
        <end position="48"/>
    </location>
</feature>
<evidence type="ECO:0000313" key="4">
    <source>
        <dbReference type="RefSeq" id="XP_026275256.1"/>
    </source>
</evidence>
<dbReference type="SUPFAM" id="SSF47473">
    <property type="entry name" value="EF-hand"/>
    <property type="match status" value="1"/>
</dbReference>
<dbReference type="InterPro" id="IPR018247">
    <property type="entry name" value="EF_Hand_1_Ca_BS"/>
</dbReference>
<feature type="region of interest" description="Disordered" evidence="2">
    <location>
        <begin position="1"/>
        <end position="134"/>
    </location>
</feature>
<evidence type="ECO:0000313" key="3">
    <source>
        <dbReference type="Proteomes" id="UP000504606"/>
    </source>
</evidence>
<protein>
    <submittedName>
        <fullName evidence="4">Uncharacterized protein LOC113204315</fullName>
    </submittedName>
</protein>
<feature type="compositionally biased region" description="Low complexity" evidence="2">
    <location>
        <begin position="168"/>
        <end position="177"/>
    </location>
</feature>
<keyword evidence="1" id="KW-0106">Calcium</keyword>